<dbReference type="PROSITE" id="PS01124">
    <property type="entry name" value="HTH_ARAC_FAMILY_2"/>
    <property type="match status" value="1"/>
</dbReference>
<dbReference type="PANTHER" id="PTHR47894:SF1">
    <property type="entry name" value="HTH-TYPE TRANSCRIPTIONAL REGULATOR VQSM"/>
    <property type="match status" value="1"/>
</dbReference>
<dbReference type="Gene3D" id="1.10.10.60">
    <property type="entry name" value="Homeodomain-like"/>
    <property type="match status" value="1"/>
</dbReference>
<dbReference type="SMART" id="SM00342">
    <property type="entry name" value="HTH_ARAC"/>
    <property type="match status" value="1"/>
</dbReference>
<feature type="domain" description="HTH araC/xylS-type" evidence="4">
    <location>
        <begin position="245"/>
        <end position="342"/>
    </location>
</feature>
<accession>A0A8B2P110</accession>
<keyword evidence="3" id="KW-0804">Transcription</keyword>
<dbReference type="Pfam" id="PF12625">
    <property type="entry name" value="Arabinose_bd"/>
    <property type="match status" value="1"/>
</dbReference>
<organism evidence="5 6">
    <name type="scientific">Acuticoccus sediminis</name>
    <dbReference type="NCBI Taxonomy" id="2184697"/>
    <lineage>
        <taxon>Bacteria</taxon>
        <taxon>Pseudomonadati</taxon>
        <taxon>Pseudomonadota</taxon>
        <taxon>Alphaproteobacteria</taxon>
        <taxon>Hyphomicrobiales</taxon>
        <taxon>Amorphaceae</taxon>
        <taxon>Acuticoccus</taxon>
    </lineage>
</organism>
<sequence length="350" mass="39467">MVTPSARRIVHLSTVSYAFVEDWLATLRAQCGPDMLANFLEQAGLSIPETDPELARVTHDQIVSLYQQVAAETGDEMMGLWSRPIRSGTLKYLCTVLLEASSIRTGIYRFTGFWNMLLDDYRVELERDANEIRVSLIPRFEGLVPNRFGHMLLLKLTHGIVSWLAGRELPLRDVGFAFPRPDFAEDYPVIFPAAIGFDEPYSSISFDRALGSLPVTRTAAEMHAFLVRAPRDWIFTDYKEHALQLRVRELLHRSARMSCKLEDAARSLNITSRTLIRKLAADGASFQGIKDGLRRDIAIRELTHGSKSLEAISQDLGFASAPNFHRAFKQWTGSTPASYRQRHSPAEQDA</sequence>
<dbReference type="RefSeq" id="WP_111342545.1">
    <property type="nucleotide sequence ID" value="NZ_JAIWKD010000001.1"/>
</dbReference>
<keyword evidence="6" id="KW-1185">Reference proteome</keyword>
<evidence type="ECO:0000256" key="1">
    <source>
        <dbReference type="ARBA" id="ARBA00023015"/>
    </source>
</evidence>
<dbReference type="GO" id="GO:0000976">
    <property type="term" value="F:transcription cis-regulatory region binding"/>
    <property type="evidence" value="ECO:0007669"/>
    <property type="project" value="TreeGrafter"/>
</dbReference>
<gene>
    <name evidence="5" type="ORF">DLJ53_03980</name>
</gene>
<dbReference type="Pfam" id="PF12833">
    <property type="entry name" value="HTH_18"/>
    <property type="match status" value="1"/>
</dbReference>
<proteinExistence type="predicted"/>
<dbReference type="AlphaFoldDB" id="A0A8B2P110"/>
<dbReference type="InterPro" id="IPR018060">
    <property type="entry name" value="HTH_AraC"/>
</dbReference>
<name>A0A8B2P110_9HYPH</name>
<reference evidence="5 6" key="1">
    <citation type="submission" date="2018-05" db="EMBL/GenBank/DDBJ databases">
        <title>Acuticoccus sediminis sp. nov., isolated from deep-sea sediment of Indian Ocean.</title>
        <authorList>
            <person name="Liu X."/>
            <person name="Lai Q."/>
            <person name="Du Y."/>
            <person name="Sun F."/>
            <person name="Zhang X."/>
            <person name="Wang S."/>
            <person name="Shao Z."/>
        </authorList>
    </citation>
    <scope>NUCLEOTIDE SEQUENCE [LARGE SCALE GENOMIC DNA]</scope>
    <source>
        <strain evidence="5 6">PTG4-2</strain>
    </source>
</reference>
<evidence type="ECO:0000259" key="4">
    <source>
        <dbReference type="PROSITE" id="PS01124"/>
    </source>
</evidence>
<keyword evidence="1" id="KW-0805">Transcription regulation</keyword>
<dbReference type="EMBL" id="QHHQ01000001">
    <property type="protein sequence ID" value="RAI03654.1"/>
    <property type="molecule type" value="Genomic_DNA"/>
</dbReference>
<comment type="caution">
    <text evidence="5">The sequence shown here is derived from an EMBL/GenBank/DDBJ whole genome shotgun (WGS) entry which is preliminary data.</text>
</comment>
<dbReference type="InterPro" id="IPR009057">
    <property type="entry name" value="Homeodomain-like_sf"/>
</dbReference>
<evidence type="ECO:0000256" key="3">
    <source>
        <dbReference type="ARBA" id="ARBA00023163"/>
    </source>
</evidence>
<evidence type="ECO:0000313" key="6">
    <source>
        <dbReference type="Proteomes" id="UP000249590"/>
    </source>
</evidence>
<dbReference type="GO" id="GO:0005829">
    <property type="term" value="C:cytosol"/>
    <property type="evidence" value="ECO:0007669"/>
    <property type="project" value="TreeGrafter"/>
</dbReference>
<evidence type="ECO:0000313" key="5">
    <source>
        <dbReference type="EMBL" id="RAI03654.1"/>
    </source>
</evidence>
<dbReference type="PANTHER" id="PTHR47894">
    <property type="entry name" value="HTH-TYPE TRANSCRIPTIONAL REGULATOR GADX"/>
    <property type="match status" value="1"/>
</dbReference>
<dbReference type="GO" id="GO:0003700">
    <property type="term" value="F:DNA-binding transcription factor activity"/>
    <property type="evidence" value="ECO:0007669"/>
    <property type="project" value="InterPro"/>
</dbReference>
<keyword evidence="2" id="KW-0238">DNA-binding</keyword>
<dbReference type="OrthoDB" id="9805730at2"/>
<dbReference type="InterPro" id="IPR032687">
    <property type="entry name" value="AraC-type_N"/>
</dbReference>
<protein>
    <submittedName>
        <fullName evidence="5">AraC family transcriptional regulator</fullName>
    </submittedName>
</protein>
<evidence type="ECO:0000256" key="2">
    <source>
        <dbReference type="ARBA" id="ARBA00023125"/>
    </source>
</evidence>
<dbReference type="SUPFAM" id="SSF46689">
    <property type="entry name" value="Homeodomain-like"/>
    <property type="match status" value="1"/>
</dbReference>
<dbReference type="Proteomes" id="UP000249590">
    <property type="component" value="Unassembled WGS sequence"/>
</dbReference>